<sequence>MIVQKMEIREPNWTCLRVTEIYFVMDVSVEWKSLCSKPKIPNTKIGTEPIVNLCNCEQILDPMLLDGVRISMVLTSR</sequence>
<dbReference type="EMBL" id="JAPWTK010000009">
    <property type="protein sequence ID" value="KAJ8960156.1"/>
    <property type="molecule type" value="Genomic_DNA"/>
</dbReference>
<accession>A0AAV8Z9M3</accession>
<gene>
    <name evidence="1" type="ORF">NQ318_003876</name>
</gene>
<name>A0AAV8Z9M3_9CUCU</name>
<dbReference type="Proteomes" id="UP001162162">
    <property type="component" value="Unassembled WGS sequence"/>
</dbReference>
<evidence type="ECO:0000313" key="2">
    <source>
        <dbReference type="Proteomes" id="UP001162162"/>
    </source>
</evidence>
<protein>
    <submittedName>
        <fullName evidence="1">Uncharacterized protein</fullName>
    </submittedName>
</protein>
<dbReference type="AlphaFoldDB" id="A0AAV8Z9M3"/>
<organism evidence="1 2">
    <name type="scientific">Aromia moschata</name>
    <dbReference type="NCBI Taxonomy" id="1265417"/>
    <lineage>
        <taxon>Eukaryota</taxon>
        <taxon>Metazoa</taxon>
        <taxon>Ecdysozoa</taxon>
        <taxon>Arthropoda</taxon>
        <taxon>Hexapoda</taxon>
        <taxon>Insecta</taxon>
        <taxon>Pterygota</taxon>
        <taxon>Neoptera</taxon>
        <taxon>Endopterygota</taxon>
        <taxon>Coleoptera</taxon>
        <taxon>Polyphaga</taxon>
        <taxon>Cucujiformia</taxon>
        <taxon>Chrysomeloidea</taxon>
        <taxon>Cerambycidae</taxon>
        <taxon>Cerambycinae</taxon>
        <taxon>Callichromatini</taxon>
        <taxon>Aromia</taxon>
    </lineage>
</organism>
<proteinExistence type="predicted"/>
<evidence type="ECO:0000313" key="1">
    <source>
        <dbReference type="EMBL" id="KAJ8960156.1"/>
    </source>
</evidence>
<reference evidence="1" key="1">
    <citation type="journal article" date="2023" name="Insect Mol. Biol.">
        <title>Genome sequencing provides insights into the evolution of gene families encoding plant cell wall-degrading enzymes in longhorned beetles.</title>
        <authorList>
            <person name="Shin N.R."/>
            <person name="Okamura Y."/>
            <person name="Kirsch R."/>
            <person name="Pauchet Y."/>
        </authorList>
    </citation>
    <scope>NUCLEOTIDE SEQUENCE</scope>
    <source>
        <strain evidence="1">AMC_N1</strain>
    </source>
</reference>
<keyword evidence="2" id="KW-1185">Reference proteome</keyword>
<comment type="caution">
    <text evidence="1">The sequence shown here is derived from an EMBL/GenBank/DDBJ whole genome shotgun (WGS) entry which is preliminary data.</text>
</comment>